<gene>
    <name evidence="1" type="ORF">KPL71_011841</name>
</gene>
<proteinExistence type="predicted"/>
<keyword evidence="2" id="KW-1185">Reference proteome</keyword>
<dbReference type="Proteomes" id="UP000829398">
    <property type="component" value="Chromosome 4"/>
</dbReference>
<sequence>MGVESGLEIERTCRRLNRERREALQEQQLIMVDEALHKNEDARPLRDYVVPTVNGARSSIARPAVQANNFEIKLAIIQMIQTLVQFAGMPNYDPNAHIANFLEICDTFKQNGVSDNAIRLRLFPFSLRDKAKEWLNSLPAGTITTWDGLVQKFLAKYFPSVKTAKLRNGITTFAQFEMESLYKAWERYKDLQRKCPHHGLPVWLQEHTFYNGLGSNTRTMIDAAAGGTLMGKTPEAAYELLEEMASNNYQWTSE</sequence>
<reference evidence="2" key="1">
    <citation type="journal article" date="2023" name="Hortic. Res.">
        <title>A chromosome-level phased genome enabling allele-level studies in sweet orange: a case study on citrus Huanglongbing tolerance.</title>
        <authorList>
            <person name="Wu B."/>
            <person name="Yu Q."/>
            <person name="Deng Z."/>
            <person name="Duan Y."/>
            <person name="Luo F."/>
            <person name="Gmitter F. Jr."/>
        </authorList>
    </citation>
    <scope>NUCLEOTIDE SEQUENCE [LARGE SCALE GENOMIC DNA]</scope>
    <source>
        <strain evidence="2">cv. Valencia</strain>
    </source>
</reference>
<evidence type="ECO:0000313" key="1">
    <source>
        <dbReference type="EMBL" id="KAH9769037.1"/>
    </source>
</evidence>
<name>A0ACB8L6E7_CITSI</name>
<organism evidence="1 2">
    <name type="scientific">Citrus sinensis</name>
    <name type="common">Sweet orange</name>
    <name type="synonym">Citrus aurantium var. sinensis</name>
    <dbReference type="NCBI Taxonomy" id="2711"/>
    <lineage>
        <taxon>Eukaryota</taxon>
        <taxon>Viridiplantae</taxon>
        <taxon>Streptophyta</taxon>
        <taxon>Embryophyta</taxon>
        <taxon>Tracheophyta</taxon>
        <taxon>Spermatophyta</taxon>
        <taxon>Magnoliopsida</taxon>
        <taxon>eudicotyledons</taxon>
        <taxon>Gunneridae</taxon>
        <taxon>Pentapetalae</taxon>
        <taxon>rosids</taxon>
        <taxon>malvids</taxon>
        <taxon>Sapindales</taxon>
        <taxon>Rutaceae</taxon>
        <taxon>Aurantioideae</taxon>
        <taxon>Citrus</taxon>
    </lineage>
</organism>
<comment type="caution">
    <text evidence="1">The sequence shown here is derived from an EMBL/GenBank/DDBJ whole genome shotgun (WGS) entry which is preliminary data.</text>
</comment>
<evidence type="ECO:0000313" key="2">
    <source>
        <dbReference type="Proteomes" id="UP000829398"/>
    </source>
</evidence>
<protein>
    <submittedName>
        <fullName evidence="1">Uncharacterized protein</fullName>
    </submittedName>
</protein>
<dbReference type="EMBL" id="CM039173">
    <property type="protein sequence ID" value="KAH9769037.1"/>
    <property type="molecule type" value="Genomic_DNA"/>
</dbReference>
<accession>A0ACB8L6E7</accession>